<comment type="caution">
    <text evidence="2">The sequence shown here is derived from an EMBL/GenBank/DDBJ whole genome shotgun (WGS) entry which is preliminary data.</text>
</comment>
<dbReference type="AlphaFoldDB" id="A0A9P8LCC6"/>
<gene>
    <name evidence="2" type="ORF">GP486_003813</name>
</gene>
<accession>A0A9P8LCC6</accession>
<name>A0A9P8LCC6_9PEZI</name>
<evidence type="ECO:0000256" key="1">
    <source>
        <dbReference type="SAM" id="Coils"/>
    </source>
</evidence>
<dbReference type="Proteomes" id="UP000750711">
    <property type="component" value="Unassembled WGS sequence"/>
</dbReference>
<keyword evidence="1" id="KW-0175">Coiled coil</keyword>
<keyword evidence="3" id="KW-1185">Reference proteome</keyword>
<evidence type="ECO:0000313" key="3">
    <source>
        <dbReference type="Proteomes" id="UP000750711"/>
    </source>
</evidence>
<organism evidence="2 3">
    <name type="scientific">Trichoglossum hirsutum</name>
    <dbReference type="NCBI Taxonomy" id="265104"/>
    <lineage>
        <taxon>Eukaryota</taxon>
        <taxon>Fungi</taxon>
        <taxon>Dikarya</taxon>
        <taxon>Ascomycota</taxon>
        <taxon>Pezizomycotina</taxon>
        <taxon>Geoglossomycetes</taxon>
        <taxon>Geoglossales</taxon>
        <taxon>Geoglossaceae</taxon>
        <taxon>Trichoglossum</taxon>
    </lineage>
</organism>
<sequence length="127" mass="15165">MSIQQELFEGESIEESAAAKEIGEELAELQRMNKEKLDDVKHVAQRQLTVADLNKYYSLRLIKREHEEVEDELRKEQDELKKEGEERIKEQDKLIEEYKRNNESQKRGFQMKIDELNEQLRVMKASI</sequence>
<feature type="coiled-coil region" evidence="1">
    <location>
        <begin position="19"/>
        <end position="119"/>
    </location>
</feature>
<evidence type="ECO:0000313" key="2">
    <source>
        <dbReference type="EMBL" id="KAH0559668.1"/>
    </source>
</evidence>
<proteinExistence type="predicted"/>
<reference evidence="2" key="1">
    <citation type="submission" date="2021-03" db="EMBL/GenBank/DDBJ databases">
        <title>Comparative genomics and phylogenomic investigation of the class Geoglossomycetes provide insights into ecological specialization and systematics.</title>
        <authorList>
            <person name="Melie T."/>
            <person name="Pirro S."/>
            <person name="Miller A.N."/>
            <person name="Quandt A."/>
        </authorList>
    </citation>
    <scope>NUCLEOTIDE SEQUENCE</scope>
    <source>
        <strain evidence="2">CAQ_001_2017</strain>
    </source>
</reference>
<dbReference type="EMBL" id="JAGHQM010000545">
    <property type="protein sequence ID" value="KAH0559668.1"/>
    <property type="molecule type" value="Genomic_DNA"/>
</dbReference>
<protein>
    <submittedName>
        <fullName evidence="2">Uncharacterized protein</fullName>
    </submittedName>
</protein>